<reference evidence="4" key="1">
    <citation type="submission" date="2025-08" db="UniProtKB">
        <authorList>
            <consortium name="Ensembl"/>
        </authorList>
    </citation>
    <scope>IDENTIFICATION</scope>
</reference>
<evidence type="ECO:0000256" key="2">
    <source>
        <dbReference type="SAM" id="SignalP"/>
    </source>
</evidence>
<dbReference type="InterPro" id="IPR018114">
    <property type="entry name" value="TRYPSIN_HIS"/>
</dbReference>
<dbReference type="Gene3D" id="2.40.10.10">
    <property type="entry name" value="Trypsin-like serine proteases"/>
    <property type="match status" value="1"/>
</dbReference>
<accession>A0A8C6DD83</accession>
<gene>
    <name evidence="4" type="primary">KLK12</name>
</gene>
<keyword evidence="5" id="KW-1185">Reference proteome</keyword>
<dbReference type="GO" id="GO:0006508">
    <property type="term" value="P:proteolysis"/>
    <property type="evidence" value="ECO:0007669"/>
    <property type="project" value="InterPro"/>
</dbReference>
<organism evidence="4 5">
    <name type="scientific">Moschus moschiferus</name>
    <name type="common">Siberian musk deer</name>
    <name type="synonym">Moschus sibiricus</name>
    <dbReference type="NCBI Taxonomy" id="68415"/>
    <lineage>
        <taxon>Eukaryota</taxon>
        <taxon>Metazoa</taxon>
        <taxon>Chordata</taxon>
        <taxon>Craniata</taxon>
        <taxon>Vertebrata</taxon>
        <taxon>Euteleostomi</taxon>
        <taxon>Mammalia</taxon>
        <taxon>Eutheria</taxon>
        <taxon>Laurasiatheria</taxon>
        <taxon>Artiodactyla</taxon>
        <taxon>Ruminantia</taxon>
        <taxon>Pecora</taxon>
        <taxon>Moschidae</taxon>
        <taxon>Moschus</taxon>
    </lineage>
</organism>
<proteinExistence type="predicted"/>
<name>A0A8C6DD83_MOSMO</name>
<dbReference type="GO" id="GO:0004252">
    <property type="term" value="F:serine-type endopeptidase activity"/>
    <property type="evidence" value="ECO:0007669"/>
    <property type="project" value="InterPro"/>
</dbReference>
<protein>
    <submittedName>
        <fullName evidence="4">Kallikrein related peptidase 12</fullName>
    </submittedName>
</protein>
<dbReference type="InterPro" id="IPR001254">
    <property type="entry name" value="Trypsin_dom"/>
</dbReference>
<feature type="chain" id="PRO_5034728006" evidence="2">
    <location>
        <begin position="18"/>
        <end position="111"/>
    </location>
</feature>
<feature type="signal peptide" evidence="2">
    <location>
        <begin position="1"/>
        <end position="17"/>
    </location>
</feature>
<keyword evidence="1" id="KW-1015">Disulfide bond</keyword>
<dbReference type="Ensembl" id="ENSMMST00000015731.1">
    <property type="protein sequence ID" value="ENSMMSP00000014251.1"/>
    <property type="gene ID" value="ENSMMSG00000010859.1"/>
</dbReference>
<evidence type="ECO:0000313" key="5">
    <source>
        <dbReference type="Proteomes" id="UP000694544"/>
    </source>
</evidence>
<dbReference type="AlphaFoldDB" id="A0A8C6DD83"/>
<evidence type="ECO:0000256" key="1">
    <source>
        <dbReference type="ARBA" id="ARBA00023157"/>
    </source>
</evidence>
<keyword evidence="2" id="KW-0732">Signal</keyword>
<dbReference type="PANTHER" id="PTHR24271">
    <property type="entry name" value="KALLIKREIN-RELATED"/>
    <property type="match status" value="1"/>
</dbReference>
<dbReference type="Proteomes" id="UP000694544">
    <property type="component" value="Unplaced"/>
</dbReference>
<dbReference type="InterPro" id="IPR043504">
    <property type="entry name" value="Peptidase_S1_PA_chymotrypsin"/>
</dbReference>
<dbReference type="Pfam" id="PF00089">
    <property type="entry name" value="Trypsin"/>
    <property type="match status" value="1"/>
</dbReference>
<evidence type="ECO:0000313" key="4">
    <source>
        <dbReference type="Ensembl" id="ENSMMSP00000014251.1"/>
    </source>
</evidence>
<sequence length="111" mass="12202">MRASIFLLLCFVGFSHEAKEKITKGAECAPHSQPWQAALFEGTRLRCGGVLIDRSWVLTAAHCSGRPVPRPTPVSQPLHRLQCHLPGSVPRENHGQHGVCWRQSWGGCLPG</sequence>
<dbReference type="InterPro" id="IPR009003">
    <property type="entry name" value="Peptidase_S1_PA"/>
</dbReference>
<dbReference type="SUPFAM" id="SSF50494">
    <property type="entry name" value="Trypsin-like serine proteases"/>
    <property type="match status" value="1"/>
</dbReference>
<feature type="domain" description="Peptidase S1" evidence="3">
    <location>
        <begin position="22"/>
        <end position="66"/>
    </location>
</feature>
<dbReference type="PANTHER" id="PTHR24271:SF63">
    <property type="entry name" value="KALLIKREIN-12"/>
    <property type="match status" value="1"/>
</dbReference>
<reference evidence="4" key="2">
    <citation type="submission" date="2025-09" db="UniProtKB">
        <authorList>
            <consortium name="Ensembl"/>
        </authorList>
    </citation>
    <scope>IDENTIFICATION</scope>
</reference>
<dbReference type="PROSITE" id="PS00134">
    <property type="entry name" value="TRYPSIN_HIS"/>
    <property type="match status" value="1"/>
</dbReference>
<dbReference type="GO" id="GO:0030141">
    <property type="term" value="C:secretory granule"/>
    <property type="evidence" value="ECO:0007669"/>
    <property type="project" value="TreeGrafter"/>
</dbReference>
<evidence type="ECO:0000259" key="3">
    <source>
        <dbReference type="Pfam" id="PF00089"/>
    </source>
</evidence>
<dbReference type="GeneTree" id="ENSGT01020000230389"/>